<evidence type="ECO:0000256" key="14">
    <source>
        <dbReference type="RuleBase" id="RU003587"/>
    </source>
</evidence>
<evidence type="ECO:0000256" key="4">
    <source>
        <dbReference type="ARBA" id="ARBA00022741"/>
    </source>
</evidence>
<dbReference type="PROSITE" id="PS50151">
    <property type="entry name" value="UVR"/>
    <property type="match status" value="1"/>
</dbReference>
<keyword evidence="4 13" id="KW-0547">Nucleotide-binding</keyword>
<keyword evidence="8 13" id="KW-0267">Excision nuclease</keyword>
<comment type="function">
    <text evidence="13">The UvrABC repair system catalyzes the recognition and processing of DNA lesions. A damage recognition complex composed of 2 UvrA and 2 UvrB subunits scans DNA for abnormalities. Upon binding of the UvrA(2)B(2) complex to a putative damaged site, the DNA wraps around one UvrB monomer. DNA wrap is dependent on ATP binding by UvrB and probably causes local melting of the DNA helix, facilitating insertion of UvrB beta-hairpin between the DNA strands. Then UvrB probes one DNA strand for the presence of a lesion. If a lesion is found the UvrA subunits dissociate and the UvrB-DNA preincision complex is formed. This complex is subsequently bound by UvrC and the second UvrB is released. If no lesion is found, the DNA wraps around the other UvrB subunit that will check the other stand for damage.</text>
</comment>
<keyword evidence="5 13" id="KW-0227">DNA damage</keyword>
<dbReference type="InterPro" id="IPR014001">
    <property type="entry name" value="Helicase_ATP-bd"/>
</dbReference>
<keyword evidence="6 13" id="KW-0228">DNA excision</keyword>
<dbReference type="InterPro" id="IPR001650">
    <property type="entry name" value="Helicase_C-like"/>
</dbReference>
<evidence type="ECO:0000259" key="15">
    <source>
        <dbReference type="PROSITE" id="PS50151"/>
    </source>
</evidence>
<evidence type="ECO:0000256" key="1">
    <source>
        <dbReference type="ARBA" id="ARBA00004496"/>
    </source>
</evidence>
<evidence type="ECO:0000259" key="17">
    <source>
        <dbReference type="PROSITE" id="PS51194"/>
    </source>
</evidence>
<comment type="subcellular location">
    <subcellularLocation>
        <location evidence="1 13 14">Cytoplasm</location>
    </subcellularLocation>
</comment>
<keyword evidence="18" id="KW-0378">Hydrolase</keyword>
<evidence type="ECO:0000256" key="12">
    <source>
        <dbReference type="ARBA" id="ARBA00029504"/>
    </source>
</evidence>
<evidence type="ECO:0000256" key="9">
    <source>
        <dbReference type="ARBA" id="ARBA00023204"/>
    </source>
</evidence>
<evidence type="ECO:0000259" key="16">
    <source>
        <dbReference type="PROSITE" id="PS51192"/>
    </source>
</evidence>
<evidence type="ECO:0000256" key="7">
    <source>
        <dbReference type="ARBA" id="ARBA00022840"/>
    </source>
</evidence>
<evidence type="ECO:0000256" key="3">
    <source>
        <dbReference type="ARBA" id="ARBA00022490"/>
    </source>
</evidence>
<evidence type="ECO:0000313" key="18">
    <source>
        <dbReference type="EMBL" id="MFC6668944.1"/>
    </source>
</evidence>
<keyword evidence="3 13" id="KW-0963">Cytoplasm</keyword>
<dbReference type="Pfam" id="PF12344">
    <property type="entry name" value="UvrB"/>
    <property type="match status" value="1"/>
</dbReference>
<evidence type="ECO:0000256" key="10">
    <source>
        <dbReference type="ARBA" id="ARBA00023236"/>
    </source>
</evidence>
<dbReference type="Pfam" id="PF04851">
    <property type="entry name" value="ResIII"/>
    <property type="match status" value="1"/>
</dbReference>
<dbReference type="Proteomes" id="UP001596422">
    <property type="component" value="Unassembled WGS sequence"/>
</dbReference>
<keyword evidence="19" id="KW-1185">Reference proteome</keyword>
<dbReference type="PANTHER" id="PTHR24029">
    <property type="entry name" value="UVRABC SYSTEM PROTEIN B"/>
    <property type="match status" value="1"/>
</dbReference>
<evidence type="ECO:0000256" key="5">
    <source>
        <dbReference type="ARBA" id="ARBA00022763"/>
    </source>
</evidence>
<name>A0ABW1ZUE1_9GAMM</name>
<protein>
    <recommendedName>
        <fullName evidence="12 13">UvrABC system protein B</fullName>
        <shortName evidence="13">Protein UvrB</shortName>
    </recommendedName>
    <alternativeName>
        <fullName evidence="13">Excinuclease ABC subunit B</fullName>
    </alternativeName>
</protein>
<dbReference type="InterPro" id="IPR041471">
    <property type="entry name" value="UvrB_inter"/>
</dbReference>
<gene>
    <name evidence="13 18" type="primary">uvrB</name>
    <name evidence="18" type="ORF">ACFQDL_01615</name>
</gene>
<dbReference type="NCBIfam" id="NF003673">
    <property type="entry name" value="PRK05298.1"/>
    <property type="match status" value="1"/>
</dbReference>
<dbReference type="CDD" id="cd18790">
    <property type="entry name" value="SF2_C_UvrB"/>
    <property type="match status" value="1"/>
</dbReference>
<dbReference type="Gene3D" id="4.10.860.10">
    <property type="entry name" value="UVR domain"/>
    <property type="match status" value="1"/>
</dbReference>
<organism evidence="18 19">
    <name type="scientific">Marinobacterium aestuariivivens</name>
    <dbReference type="NCBI Taxonomy" id="1698799"/>
    <lineage>
        <taxon>Bacteria</taxon>
        <taxon>Pseudomonadati</taxon>
        <taxon>Pseudomonadota</taxon>
        <taxon>Gammaproteobacteria</taxon>
        <taxon>Oceanospirillales</taxon>
        <taxon>Oceanospirillaceae</taxon>
        <taxon>Marinobacterium</taxon>
    </lineage>
</organism>
<dbReference type="InterPro" id="IPR027417">
    <property type="entry name" value="P-loop_NTPase"/>
</dbReference>
<dbReference type="InterPro" id="IPR036876">
    <property type="entry name" value="UVR_dom_sf"/>
</dbReference>
<comment type="caution">
    <text evidence="18">The sequence shown here is derived from an EMBL/GenBank/DDBJ whole genome shotgun (WGS) entry which is preliminary data.</text>
</comment>
<dbReference type="Pfam" id="PF00271">
    <property type="entry name" value="Helicase_C"/>
    <property type="match status" value="1"/>
</dbReference>
<feature type="domain" description="Helicase ATP-binding" evidence="16">
    <location>
        <begin position="26"/>
        <end position="156"/>
    </location>
</feature>
<dbReference type="Gene3D" id="3.40.50.300">
    <property type="entry name" value="P-loop containing nucleotide triphosphate hydrolases"/>
    <property type="match status" value="3"/>
</dbReference>
<dbReference type="HAMAP" id="MF_00204">
    <property type="entry name" value="UvrB"/>
    <property type="match status" value="1"/>
</dbReference>
<feature type="domain" description="Helicase C-terminal" evidence="17">
    <location>
        <begin position="430"/>
        <end position="596"/>
    </location>
</feature>
<dbReference type="EMBL" id="JBHSWE010000001">
    <property type="protein sequence ID" value="MFC6668944.1"/>
    <property type="molecule type" value="Genomic_DNA"/>
</dbReference>
<feature type="domain" description="UVR" evidence="15">
    <location>
        <begin position="634"/>
        <end position="669"/>
    </location>
</feature>
<sequence>MKQRFKIQSGFAPSGDQPTAIETLVEGIESGLLAQTLLGVTGSGKTFTVANVIARIQRPTIILAHNKTLAAQLYGEFREFFPDNAVEYFVSYYDYYQPEAYVPSSDTFIEKDASINEHIEQMRLSATKALLERDDAIIVATVSAIYGLGDPQSYLSMMLHLDRGEEIDQRQVLRRLAELQYTRNDVELHRGNYRVRGDVIDIFPAESEKDAVRIELFDSEVDQISWFDPLTGAVLRRVPRVTIYPKTHYVTPRDVLLGAVEKIKDELQVRLKQMRDHGKLVEAQRLEQRTLYDIEMIMELGYCSGIENYSRYLSGRDAGAPPPTLFDYLPDNALVVIDESHVTIPQLGAMYKGDRSRKETLVEYGFRLPSALDNRPLRFEEWEQLAPQMIFVSATPGKYEAAQAGQIAEQVVRPTGLVDPLVEVRPARTQVDDLLSEINRVVVNQERVVVTVLTKRMAEDLTEFLDEHGVRVRYLHSDIDTVERVEIIRDLRIGQFDVLVGINLLREGIDMPEVALVAILDADKEGFLRSETSMIQTIGRAARNVNGRAILYADRITGSMERAMAETERRREKQVAYNEAHGIVPKGITKSVADIMEGASTIPGRKAARSAKKVADQAADYKLDPARMSSKELAKTLNQLEDKMYEAAKNLEFELAAHYRDELEKLKHMEPVN</sequence>
<comment type="subunit">
    <text evidence="11 13 14">Forms a heterotetramer with UvrA during the search for lesions. Interacts with UvrC in an incision complex.</text>
</comment>
<dbReference type="NCBIfam" id="TIGR00631">
    <property type="entry name" value="uvrb"/>
    <property type="match status" value="1"/>
</dbReference>
<dbReference type="InterPro" id="IPR006935">
    <property type="entry name" value="Helicase/UvrB_N"/>
</dbReference>
<accession>A0ABW1ZUE1</accession>
<dbReference type="RefSeq" id="WP_379907494.1">
    <property type="nucleotide sequence ID" value="NZ_JBHSWE010000001.1"/>
</dbReference>
<reference evidence="19" key="1">
    <citation type="journal article" date="2019" name="Int. J. Syst. Evol. Microbiol.">
        <title>The Global Catalogue of Microorganisms (GCM) 10K type strain sequencing project: providing services to taxonomists for standard genome sequencing and annotation.</title>
        <authorList>
            <consortium name="The Broad Institute Genomics Platform"/>
            <consortium name="The Broad Institute Genome Sequencing Center for Infectious Disease"/>
            <person name="Wu L."/>
            <person name="Ma J."/>
        </authorList>
    </citation>
    <scope>NUCLEOTIDE SEQUENCE [LARGE SCALE GENOMIC DNA]</scope>
    <source>
        <strain evidence="19">NBRC 111756</strain>
    </source>
</reference>
<dbReference type="Pfam" id="PF02151">
    <property type="entry name" value="UVR"/>
    <property type="match status" value="1"/>
</dbReference>
<dbReference type="InterPro" id="IPR004807">
    <property type="entry name" value="UvrB"/>
</dbReference>
<dbReference type="Pfam" id="PF17757">
    <property type="entry name" value="UvrB_inter"/>
    <property type="match status" value="1"/>
</dbReference>
<proteinExistence type="inferred from homology"/>
<dbReference type="SMART" id="SM00490">
    <property type="entry name" value="HELICc"/>
    <property type="match status" value="1"/>
</dbReference>
<dbReference type="GO" id="GO:0016787">
    <property type="term" value="F:hydrolase activity"/>
    <property type="evidence" value="ECO:0007669"/>
    <property type="project" value="UniProtKB-KW"/>
</dbReference>
<dbReference type="SUPFAM" id="SSF46600">
    <property type="entry name" value="C-terminal UvrC-binding domain of UvrB"/>
    <property type="match status" value="1"/>
</dbReference>
<evidence type="ECO:0000256" key="11">
    <source>
        <dbReference type="ARBA" id="ARBA00026033"/>
    </source>
</evidence>
<feature type="binding site" evidence="13">
    <location>
        <begin position="39"/>
        <end position="46"/>
    </location>
    <ligand>
        <name>ATP</name>
        <dbReference type="ChEBI" id="CHEBI:30616"/>
    </ligand>
</feature>
<dbReference type="PROSITE" id="PS51192">
    <property type="entry name" value="HELICASE_ATP_BIND_1"/>
    <property type="match status" value="1"/>
</dbReference>
<evidence type="ECO:0000256" key="6">
    <source>
        <dbReference type="ARBA" id="ARBA00022769"/>
    </source>
</evidence>
<comment type="similarity">
    <text evidence="2 13 14">Belongs to the UvrB family.</text>
</comment>
<evidence type="ECO:0000313" key="19">
    <source>
        <dbReference type="Proteomes" id="UP001596422"/>
    </source>
</evidence>
<dbReference type="PANTHER" id="PTHR24029:SF0">
    <property type="entry name" value="UVRABC SYSTEM PROTEIN B"/>
    <property type="match status" value="1"/>
</dbReference>
<keyword evidence="10 13" id="KW-0742">SOS response</keyword>
<feature type="short sequence motif" description="Beta-hairpin" evidence="13">
    <location>
        <begin position="92"/>
        <end position="115"/>
    </location>
</feature>
<dbReference type="InterPro" id="IPR024759">
    <property type="entry name" value="UvrB_YAD/RRR_dom"/>
</dbReference>
<evidence type="ECO:0000256" key="2">
    <source>
        <dbReference type="ARBA" id="ARBA00008533"/>
    </source>
</evidence>
<keyword evidence="7 13" id="KW-0067">ATP-binding</keyword>
<evidence type="ECO:0000256" key="8">
    <source>
        <dbReference type="ARBA" id="ARBA00022881"/>
    </source>
</evidence>
<dbReference type="CDD" id="cd17916">
    <property type="entry name" value="DEXHc_UvrB"/>
    <property type="match status" value="1"/>
</dbReference>
<keyword evidence="9 13" id="KW-0234">DNA repair</keyword>
<evidence type="ECO:0000256" key="13">
    <source>
        <dbReference type="HAMAP-Rule" id="MF_00204"/>
    </source>
</evidence>
<dbReference type="PROSITE" id="PS51194">
    <property type="entry name" value="HELICASE_CTER"/>
    <property type="match status" value="1"/>
</dbReference>
<dbReference type="SUPFAM" id="SSF52540">
    <property type="entry name" value="P-loop containing nucleoside triphosphate hydrolases"/>
    <property type="match status" value="2"/>
</dbReference>
<comment type="domain">
    <text evidence="13">The beta-hairpin motif is involved in DNA binding.</text>
</comment>
<dbReference type="InterPro" id="IPR001943">
    <property type="entry name" value="UVR_dom"/>
</dbReference>
<dbReference type="SMART" id="SM00487">
    <property type="entry name" value="DEXDc"/>
    <property type="match status" value="1"/>
</dbReference>